<protein>
    <submittedName>
        <fullName evidence="9">Competence protein</fullName>
    </submittedName>
</protein>
<feature type="transmembrane region" description="Helical" evidence="6">
    <location>
        <begin position="187"/>
        <end position="206"/>
    </location>
</feature>
<feature type="signal peptide" evidence="7">
    <location>
        <begin position="1"/>
        <end position="19"/>
    </location>
</feature>
<keyword evidence="5 6" id="KW-0472">Membrane</keyword>
<sequence>MIVLLLLALSLSTPLPTTLLTNTSIFSEEIQTKCSQNLPKDSQHFNALNSLVCGEKITDKDLRENLRKTSLIHIFVVSGSHLLLLDELLSILRIPFYVRFFFMSFYSIVIGWQAPAVRALLGMCSRRLLQRSRIFLPKDLCVLLAGFLALILFPAWWKSLSFLMSWCAALALTAPDVLRVRNSWARGFLTQFSIFFFMSAPLWGIGSLHPLSILYNLFLAPVVSYILLPLSFLVSVFSSLVFLFDFFMDHFHSVLFVLSEPIEFATRTTPDIRLLWCWILFWHVAFHFLRLHLWQGKDLT</sequence>
<keyword evidence="4 6" id="KW-1133">Transmembrane helix</keyword>
<dbReference type="EMBL" id="LUKF01000002">
    <property type="protein sequence ID" value="KYG70210.1"/>
    <property type="molecule type" value="Genomic_DNA"/>
</dbReference>
<feature type="transmembrane region" description="Helical" evidence="6">
    <location>
        <begin position="140"/>
        <end position="157"/>
    </location>
</feature>
<evidence type="ECO:0000256" key="7">
    <source>
        <dbReference type="SAM" id="SignalP"/>
    </source>
</evidence>
<dbReference type="PANTHER" id="PTHR30619:SF7">
    <property type="entry name" value="BETA-LACTAMASE DOMAIN PROTEIN"/>
    <property type="match status" value="1"/>
</dbReference>
<gene>
    <name evidence="9" type="ORF">AZI85_13745</name>
</gene>
<dbReference type="AlphaFoldDB" id="A0A150WUG2"/>
<keyword evidence="2" id="KW-1003">Cell membrane</keyword>
<feature type="transmembrane region" description="Helical" evidence="6">
    <location>
        <begin position="218"/>
        <end position="244"/>
    </location>
</feature>
<evidence type="ECO:0000259" key="8">
    <source>
        <dbReference type="Pfam" id="PF03772"/>
    </source>
</evidence>
<reference evidence="9 10" key="1">
    <citation type="submission" date="2016-03" db="EMBL/GenBank/DDBJ databases">
        <authorList>
            <person name="Ploux O."/>
        </authorList>
    </citation>
    <scope>NUCLEOTIDE SEQUENCE [LARGE SCALE GENOMIC DNA]</scope>
    <source>
        <strain evidence="9 10">BER2</strain>
    </source>
</reference>
<evidence type="ECO:0000313" key="9">
    <source>
        <dbReference type="EMBL" id="KYG70210.1"/>
    </source>
</evidence>
<evidence type="ECO:0000313" key="10">
    <source>
        <dbReference type="Proteomes" id="UP000075391"/>
    </source>
</evidence>
<dbReference type="InterPro" id="IPR004477">
    <property type="entry name" value="ComEC_N"/>
</dbReference>
<evidence type="ECO:0000256" key="4">
    <source>
        <dbReference type="ARBA" id="ARBA00022989"/>
    </source>
</evidence>
<dbReference type="Pfam" id="PF03772">
    <property type="entry name" value="Competence"/>
    <property type="match status" value="1"/>
</dbReference>
<evidence type="ECO:0000256" key="3">
    <source>
        <dbReference type="ARBA" id="ARBA00022692"/>
    </source>
</evidence>
<keyword evidence="3 6" id="KW-0812">Transmembrane</keyword>
<evidence type="ECO:0000256" key="1">
    <source>
        <dbReference type="ARBA" id="ARBA00004651"/>
    </source>
</evidence>
<dbReference type="OrthoDB" id="5291559at2"/>
<organism evidence="9 10">
    <name type="scientific">Bdellovibrio bacteriovorus</name>
    <dbReference type="NCBI Taxonomy" id="959"/>
    <lineage>
        <taxon>Bacteria</taxon>
        <taxon>Pseudomonadati</taxon>
        <taxon>Bdellovibrionota</taxon>
        <taxon>Bdellovibrionia</taxon>
        <taxon>Bdellovibrionales</taxon>
        <taxon>Pseudobdellovibrionaceae</taxon>
        <taxon>Bdellovibrio</taxon>
    </lineage>
</organism>
<feature type="chain" id="PRO_5007573725" evidence="7">
    <location>
        <begin position="20"/>
        <end position="300"/>
    </location>
</feature>
<evidence type="ECO:0000256" key="5">
    <source>
        <dbReference type="ARBA" id="ARBA00023136"/>
    </source>
</evidence>
<evidence type="ECO:0000256" key="2">
    <source>
        <dbReference type="ARBA" id="ARBA00022475"/>
    </source>
</evidence>
<dbReference type="GO" id="GO:0005886">
    <property type="term" value="C:plasma membrane"/>
    <property type="evidence" value="ECO:0007669"/>
    <property type="project" value="UniProtKB-SubCell"/>
</dbReference>
<feature type="domain" description="ComEC/Rec2-related protein" evidence="8">
    <location>
        <begin position="57"/>
        <end position="284"/>
    </location>
</feature>
<accession>A0A150WUG2</accession>
<feature type="transmembrane region" description="Helical" evidence="6">
    <location>
        <begin position="96"/>
        <end position="120"/>
    </location>
</feature>
<dbReference type="Proteomes" id="UP000075391">
    <property type="component" value="Unassembled WGS sequence"/>
</dbReference>
<name>A0A150WUG2_BDEBC</name>
<dbReference type="RefSeq" id="WP_063242701.1">
    <property type="nucleotide sequence ID" value="NZ_LUKF01000002.1"/>
</dbReference>
<feature type="transmembrane region" description="Helical" evidence="6">
    <location>
        <begin position="274"/>
        <end position="294"/>
    </location>
</feature>
<evidence type="ECO:0000256" key="6">
    <source>
        <dbReference type="SAM" id="Phobius"/>
    </source>
</evidence>
<comment type="subcellular location">
    <subcellularLocation>
        <location evidence="1">Cell membrane</location>
        <topology evidence="1">Multi-pass membrane protein</topology>
    </subcellularLocation>
</comment>
<proteinExistence type="predicted"/>
<comment type="caution">
    <text evidence="9">The sequence shown here is derived from an EMBL/GenBank/DDBJ whole genome shotgun (WGS) entry which is preliminary data.</text>
</comment>
<keyword evidence="7" id="KW-0732">Signal</keyword>
<dbReference type="PANTHER" id="PTHR30619">
    <property type="entry name" value="DNA INTERNALIZATION/COMPETENCE PROTEIN COMEC/REC2"/>
    <property type="match status" value="1"/>
</dbReference>
<dbReference type="InterPro" id="IPR052159">
    <property type="entry name" value="Competence_DNA_uptake"/>
</dbReference>